<feature type="transmembrane region" description="Helical" evidence="2">
    <location>
        <begin position="34"/>
        <end position="54"/>
    </location>
</feature>
<evidence type="ECO:0000313" key="4">
    <source>
        <dbReference type="Proteomes" id="UP001465976"/>
    </source>
</evidence>
<sequence>MDTGHMSTSFNNTLEPQPTHSPTISVSNLVKSNLGTSLIALAVIPVLALGTYLVRRYRRRLKRRTKKGVNAMLEDCTPYNYSKPSKSSKFSNEKDIQAPALPETAYRFPHSPVVKEVERYKTPPSTATPAISSPPSHVSPNPVNDTSNSLHGVPLEGRYLYSYRVPHFVPGVSSRRCEFNARSPCSPGSLSPSPLPPVGAPLMIYPMNANGQLLCNIPWIHERTTSPGINSLPPVLHSSPPKRPRVLLEESIPRSPSSTHSKLTSAELQIKSCSSKNLDGNVEDRYPAASSSFLSLYLKNSRPDLASIQDDLDVQESEDGNIYDFPTASSVGTSEPGIDPALVVNEYYAPSSDEAVTSRAVQEIMDDDRKNYIGLSRKILETKANQTSMKTNIPAAPTPASALRVSKMEKETERKPEHVSTMKILDEFPTCPPPSEPLPQTPRSRKIAPIYNKRQTPYAFSYGQNSMVGMGRGSGIVTKPREKASWDMSIKENVPF</sequence>
<comment type="caution">
    <text evidence="3">The sequence shown here is derived from an EMBL/GenBank/DDBJ whole genome shotgun (WGS) entry which is preliminary data.</text>
</comment>
<organism evidence="3 4">
    <name type="scientific">Marasmius crinis-equi</name>
    <dbReference type="NCBI Taxonomy" id="585013"/>
    <lineage>
        <taxon>Eukaryota</taxon>
        <taxon>Fungi</taxon>
        <taxon>Dikarya</taxon>
        <taxon>Basidiomycota</taxon>
        <taxon>Agaricomycotina</taxon>
        <taxon>Agaricomycetes</taxon>
        <taxon>Agaricomycetidae</taxon>
        <taxon>Agaricales</taxon>
        <taxon>Marasmiineae</taxon>
        <taxon>Marasmiaceae</taxon>
        <taxon>Marasmius</taxon>
    </lineage>
</organism>
<feature type="region of interest" description="Disordered" evidence="1">
    <location>
        <begin position="123"/>
        <end position="147"/>
    </location>
</feature>
<evidence type="ECO:0000313" key="3">
    <source>
        <dbReference type="EMBL" id="KAL0567944.1"/>
    </source>
</evidence>
<evidence type="ECO:0000256" key="2">
    <source>
        <dbReference type="SAM" id="Phobius"/>
    </source>
</evidence>
<dbReference type="Proteomes" id="UP001465976">
    <property type="component" value="Unassembled WGS sequence"/>
</dbReference>
<dbReference type="EMBL" id="JBAHYK010001457">
    <property type="protein sequence ID" value="KAL0567944.1"/>
    <property type="molecule type" value="Genomic_DNA"/>
</dbReference>
<keyword evidence="2" id="KW-0812">Transmembrane</keyword>
<evidence type="ECO:0000256" key="1">
    <source>
        <dbReference type="SAM" id="MobiDB-lite"/>
    </source>
</evidence>
<accession>A0ABR3EYS4</accession>
<feature type="region of interest" description="Disordered" evidence="1">
    <location>
        <begin position="1"/>
        <end position="22"/>
    </location>
</feature>
<protein>
    <submittedName>
        <fullName evidence="3">Uncharacterized protein</fullName>
    </submittedName>
</protein>
<keyword evidence="2" id="KW-1133">Transmembrane helix</keyword>
<reference evidence="3 4" key="1">
    <citation type="submission" date="2024-02" db="EMBL/GenBank/DDBJ databases">
        <title>A draft genome for the cacao thread blight pathogen Marasmius crinis-equi.</title>
        <authorList>
            <person name="Cohen S.P."/>
            <person name="Baruah I.K."/>
            <person name="Amoako-Attah I."/>
            <person name="Bukari Y."/>
            <person name="Meinhardt L.W."/>
            <person name="Bailey B.A."/>
        </authorList>
    </citation>
    <scope>NUCLEOTIDE SEQUENCE [LARGE SCALE GENOMIC DNA]</scope>
    <source>
        <strain evidence="3 4">GH-76</strain>
    </source>
</reference>
<keyword evidence="4" id="KW-1185">Reference proteome</keyword>
<keyword evidence="2" id="KW-0472">Membrane</keyword>
<feature type="compositionally biased region" description="Low complexity" evidence="1">
    <location>
        <begin position="123"/>
        <end position="144"/>
    </location>
</feature>
<proteinExistence type="predicted"/>
<name>A0ABR3EYS4_9AGAR</name>
<gene>
    <name evidence="3" type="ORF">V5O48_014053</name>
</gene>